<comment type="subcellular location">
    <subcellularLocation>
        <location evidence="2">Cytoplasm</location>
    </subcellularLocation>
    <subcellularLocation>
        <location evidence="1">Nucleus</location>
    </subcellularLocation>
</comment>
<dbReference type="Proteomes" id="UP000287033">
    <property type="component" value="Unassembled WGS sequence"/>
</dbReference>
<dbReference type="PANTHER" id="PTHR15641">
    <property type="entry name" value="ELONGATOR COMPLEX PROTEIN 5"/>
    <property type="match status" value="1"/>
</dbReference>
<evidence type="ECO:0000256" key="4">
    <source>
        <dbReference type="ARBA" id="ARBA00009567"/>
    </source>
</evidence>
<keyword evidence="8" id="KW-0539">Nucleus</keyword>
<proteinExistence type="inferred from homology"/>
<sequence length="125" mass="13758">SFECEGRSLLKSFVTSAALRGECVHVFTFELSDVEFSFGLDDGVRTRLQFHDGFSDPLDWEQMGMLPIRNLSGQELVGCVGGVEAGPSQQPRTVVLDSLSSLLQHKPISQLARDLQDFQQRAATA</sequence>
<feature type="non-terminal residue" evidence="9">
    <location>
        <position position="1"/>
    </location>
</feature>
<evidence type="ECO:0000256" key="6">
    <source>
        <dbReference type="ARBA" id="ARBA00022490"/>
    </source>
</evidence>
<dbReference type="STRING" id="137246.A0A401T8X1"/>
<dbReference type="PANTHER" id="PTHR15641:SF1">
    <property type="entry name" value="ELONGATOR COMPLEX PROTEIN 5"/>
    <property type="match status" value="1"/>
</dbReference>
<evidence type="ECO:0000256" key="7">
    <source>
        <dbReference type="ARBA" id="ARBA00022694"/>
    </source>
</evidence>
<dbReference type="InterPro" id="IPR019519">
    <property type="entry name" value="Elp5"/>
</dbReference>
<name>A0A401T8X1_CHIPU</name>
<comment type="pathway">
    <text evidence="3">tRNA modification; 5-methoxycarbonylmethyl-2-thiouridine-tRNA biosynthesis.</text>
</comment>
<dbReference type="AlphaFoldDB" id="A0A401T8X1"/>
<evidence type="ECO:0000256" key="1">
    <source>
        <dbReference type="ARBA" id="ARBA00004123"/>
    </source>
</evidence>
<dbReference type="GO" id="GO:0000049">
    <property type="term" value="F:tRNA binding"/>
    <property type="evidence" value="ECO:0007669"/>
    <property type="project" value="TreeGrafter"/>
</dbReference>
<dbReference type="GO" id="GO:0002098">
    <property type="term" value="P:tRNA wobble uridine modification"/>
    <property type="evidence" value="ECO:0007669"/>
    <property type="project" value="InterPro"/>
</dbReference>
<evidence type="ECO:0000313" key="10">
    <source>
        <dbReference type="Proteomes" id="UP000287033"/>
    </source>
</evidence>
<keyword evidence="6" id="KW-0963">Cytoplasm</keyword>
<feature type="non-terminal residue" evidence="9">
    <location>
        <position position="125"/>
    </location>
</feature>
<evidence type="ECO:0000256" key="2">
    <source>
        <dbReference type="ARBA" id="ARBA00004496"/>
    </source>
</evidence>
<evidence type="ECO:0000256" key="5">
    <source>
        <dbReference type="ARBA" id="ARBA00020264"/>
    </source>
</evidence>
<dbReference type="OrthoDB" id="166907at2759"/>
<organism evidence="9 10">
    <name type="scientific">Chiloscyllium punctatum</name>
    <name type="common">Brownbanded bambooshark</name>
    <name type="synonym">Hemiscyllium punctatum</name>
    <dbReference type="NCBI Taxonomy" id="137246"/>
    <lineage>
        <taxon>Eukaryota</taxon>
        <taxon>Metazoa</taxon>
        <taxon>Chordata</taxon>
        <taxon>Craniata</taxon>
        <taxon>Vertebrata</taxon>
        <taxon>Chondrichthyes</taxon>
        <taxon>Elasmobranchii</taxon>
        <taxon>Galeomorphii</taxon>
        <taxon>Galeoidea</taxon>
        <taxon>Orectolobiformes</taxon>
        <taxon>Hemiscylliidae</taxon>
        <taxon>Chiloscyllium</taxon>
    </lineage>
</organism>
<dbReference type="EMBL" id="BEZZ01016907">
    <property type="protein sequence ID" value="GCC39057.1"/>
    <property type="molecule type" value="Genomic_DNA"/>
</dbReference>
<keyword evidence="10" id="KW-1185">Reference proteome</keyword>
<evidence type="ECO:0000256" key="3">
    <source>
        <dbReference type="ARBA" id="ARBA00005043"/>
    </source>
</evidence>
<evidence type="ECO:0000256" key="8">
    <source>
        <dbReference type="ARBA" id="ARBA00023242"/>
    </source>
</evidence>
<dbReference type="GO" id="GO:0005634">
    <property type="term" value="C:nucleus"/>
    <property type="evidence" value="ECO:0007669"/>
    <property type="project" value="UniProtKB-SubCell"/>
</dbReference>
<evidence type="ECO:0000313" key="9">
    <source>
        <dbReference type="EMBL" id="GCC39057.1"/>
    </source>
</evidence>
<accession>A0A401T8X1</accession>
<comment type="caution">
    <text evidence="9">The sequence shown here is derived from an EMBL/GenBank/DDBJ whole genome shotgun (WGS) entry which is preliminary data.</text>
</comment>
<dbReference type="GO" id="GO:0005829">
    <property type="term" value="C:cytosol"/>
    <property type="evidence" value="ECO:0007669"/>
    <property type="project" value="TreeGrafter"/>
</dbReference>
<keyword evidence="7" id="KW-0819">tRNA processing</keyword>
<comment type="similarity">
    <text evidence="4">Belongs to the ELP5 family.</text>
</comment>
<protein>
    <recommendedName>
        <fullName evidence="5">Elongator complex protein 5</fullName>
    </recommendedName>
</protein>
<gene>
    <name evidence="9" type="ORF">chiPu_0023182</name>
</gene>
<reference evidence="9 10" key="1">
    <citation type="journal article" date="2018" name="Nat. Ecol. Evol.">
        <title>Shark genomes provide insights into elasmobranch evolution and the origin of vertebrates.</title>
        <authorList>
            <person name="Hara Y"/>
            <person name="Yamaguchi K"/>
            <person name="Onimaru K"/>
            <person name="Kadota M"/>
            <person name="Koyanagi M"/>
            <person name="Keeley SD"/>
            <person name="Tatsumi K"/>
            <person name="Tanaka K"/>
            <person name="Motone F"/>
            <person name="Kageyama Y"/>
            <person name="Nozu R"/>
            <person name="Adachi N"/>
            <person name="Nishimura O"/>
            <person name="Nakagawa R"/>
            <person name="Tanegashima C"/>
            <person name="Kiyatake I"/>
            <person name="Matsumoto R"/>
            <person name="Murakumo K"/>
            <person name="Nishida K"/>
            <person name="Terakita A"/>
            <person name="Kuratani S"/>
            <person name="Sato K"/>
            <person name="Hyodo S Kuraku.S."/>
        </authorList>
    </citation>
    <scope>NUCLEOTIDE SEQUENCE [LARGE SCALE GENOMIC DNA]</scope>
</reference>
<dbReference type="OMA" id="FECEGRS"/>
<dbReference type="GO" id="GO:0033588">
    <property type="term" value="C:elongator holoenzyme complex"/>
    <property type="evidence" value="ECO:0007669"/>
    <property type="project" value="InterPro"/>
</dbReference>